<dbReference type="GO" id="GO:0005765">
    <property type="term" value="C:lysosomal membrane"/>
    <property type="evidence" value="ECO:0007669"/>
    <property type="project" value="TreeGrafter"/>
</dbReference>
<feature type="transmembrane region" description="Helical" evidence="7">
    <location>
        <begin position="99"/>
        <end position="117"/>
    </location>
</feature>
<reference evidence="8" key="1">
    <citation type="submission" date="2022-07" db="EMBL/GenBank/DDBJ databases">
        <title>Chromosome-level genome of Muraenolepis orangiensis.</title>
        <authorList>
            <person name="Kim J."/>
        </authorList>
    </citation>
    <scope>NUCLEOTIDE SEQUENCE</scope>
    <source>
        <strain evidence="8">KU_S4_2022</strain>
        <tissue evidence="8">Muscle</tissue>
    </source>
</reference>
<dbReference type="Proteomes" id="UP001148018">
    <property type="component" value="Unassembled WGS sequence"/>
</dbReference>
<accession>A0A9Q0EWS8</accession>
<name>A0A9Q0EWS8_9TELE</name>
<evidence type="ECO:0000256" key="7">
    <source>
        <dbReference type="SAM" id="Phobius"/>
    </source>
</evidence>
<gene>
    <name evidence="8" type="ORF">NHX12_017536</name>
</gene>
<comment type="subcellular location">
    <subcellularLocation>
        <location evidence="1">Membrane</location>
        <topology evidence="1">Multi-pass membrane protein</topology>
    </subcellularLocation>
</comment>
<dbReference type="InterPro" id="IPR029399">
    <property type="entry name" value="TMEM192"/>
</dbReference>
<sequence>MDPDGPPVYPQLSSACVETSAEDDLLVDGPLISSDALHSVIRKEFRSIPTTYSAVLLILSHVAYVVLSLCVAVACPLKFGVKEKCDSVLVNMSGEGAIVLGKVCLWVLVLLFSVCVHRHHSLTRSRGYLRFYRNTRELKHLPLTIHSTGNALLLLVQSSGVTEPVLVYMIIAILGVEILVALPCLLVYTVRVMRFNRERAAPDVSQEELGHTGQDTRFTTETGFREGCSLEEVMEKQADLIEYLKNRNTLLSKRLLNLSSAQH</sequence>
<evidence type="ECO:0000256" key="2">
    <source>
        <dbReference type="ARBA" id="ARBA00006314"/>
    </source>
</evidence>
<keyword evidence="4 7" id="KW-0812">Transmembrane</keyword>
<dbReference type="AlphaFoldDB" id="A0A9Q0EWS8"/>
<feature type="transmembrane region" description="Helical" evidence="7">
    <location>
        <begin position="138"/>
        <end position="159"/>
    </location>
</feature>
<evidence type="ECO:0000256" key="1">
    <source>
        <dbReference type="ARBA" id="ARBA00004141"/>
    </source>
</evidence>
<evidence type="ECO:0000256" key="4">
    <source>
        <dbReference type="ARBA" id="ARBA00022692"/>
    </source>
</evidence>
<keyword evidence="5 7" id="KW-1133">Transmembrane helix</keyword>
<dbReference type="OrthoDB" id="6277625at2759"/>
<evidence type="ECO:0000313" key="9">
    <source>
        <dbReference type="Proteomes" id="UP001148018"/>
    </source>
</evidence>
<dbReference type="PANTHER" id="PTHR31592">
    <property type="entry name" value="TRANSMEMBRANE PROTEIN 192"/>
    <property type="match status" value="1"/>
</dbReference>
<evidence type="ECO:0000256" key="3">
    <source>
        <dbReference type="ARBA" id="ARBA00014635"/>
    </source>
</evidence>
<protein>
    <recommendedName>
        <fullName evidence="3">Transmembrane protein 192</fullName>
    </recommendedName>
</protein>
<feature type="transmembrane region" description="Helical" evidence="7">
    <location>
        <begin position="165"/>
        <end position="190"/>
    </location>
</feature>
<dbReference type="Pfam" id="PF14802">
    <property type="entry name" value="TMEM192"/>
    <property type="match status" value="1"/>
</dbReference>
<comment type="caution">
    <text evidence="8">The sequence shown here is derived from an EMBL/GenBank/DDBJ whole genome shotgun (WGS) entry which is preliminary data.</text>
</comment>
<feature type="transmembrane region" description="Helical" evidence="7">
    <location>
        <begin position="52"/>
        <end position="79"/>
    </location>
</feature>
<comment type="similarity">
    <text evidence="2">Belongs to the TMEM192 family.</text>
</comment>
<evidence type="ECO:0000256" key="5">
    <source>
        <dbReference type="ARBA" id="ARBA00022989"/>
    </source>
</evidence>
<evidence type="ECO:0000313" key="8">
    <source>
        <dbReference type="EMBL" id="KAJ3613958.1"/>
    </source>
</evidence>
<keyword evidence="6 7" id="KW-0472">Membrane</keyword>
<proteinExistence type="inferred from homology"/>
<dbReference type="GO" id="GO:0005770">
    <property type="term" value="C:late endosome"/>
    <property type="evidence" value="ECO:0007669"/>
    <property type="project" value="TreeGrafter"/>
</dbReference>
<dbReference type="EMBL" id="JANIIK010000034">
    <property type="protein sequence ID" value="KAJ3613958.1"/>
    <property type="molecule type" value="Genomic_DNA"/>
</dbReference>
<keyword evidence="9" id="KW-1185">Reference proteome</keyword>
<dbReference type="PANTHER" id="PTHR31592:SF1">
    <property type="entry name" value="TRANSMEMBRANE PROTEIN 192"/>
    <property type="match status" value="1"/>
</dbReference>
<evidence type="ECO:0000256" key="6">
    <source>
        <dbReference type="ARBA" id="ARBA00023136"/>
    </source>
</evidence>
<organism evidence="8 9">
    <name type="scientific">Muraenolepis orangiensis</name>
    <name type="common">Patagonian moray cod</name>
    <dbReference type="NCBI Taxonomy" id="630683"/>
    <lineage>
        <taxon>Eukaryota</taxon>
        <taxon>Metazoa</taxon>
        <taxon>Chordata</taxon>
        <taxon>Craniata</taxon>
        <taxon>Vertebrata</taxon>
        <taxon>Euteleostomi</taxon>
        <taxon>Actinopterygii</taxon>
        <taxon>Neopterygii</taxon>
        <taxon>Teleostei</taxon>
        <taxon>Neoteleostei</taxon>
        <taxon>Acanthomorphata</taxon>
        <taxon>Zeiogadaria</taxon>
        <taxon>Gadariae</taxon>
        <taxon>Gadiformes</taxon>
        <taxon>Muraenolepidoidei</taxon>
        <taxon>Muraenolepididae</taxon>
        <taxon>Muraenolepis</taxon>
    </lineage>
</organism>